<accession>A0A6C0AHD3</accession>
<reference evidence="2" key="1">
    <citation type="journal article" date="2020" name="Nature">
        <title>Giant virus diversity and host interactions through global metagenomics.</title>
        <authorList>
            <person name="Schulz F."/>
            <person name="Roux S."/>
            <person name="Paez-Espino D."/>
            <person name="Jungbluth S."/>
            <person name="Walsh D.A."/>
            <person name="Denef V.J."/>
            <person name="McMahon K.D."/>
            <person name="Konstantinidis K.T."/>
            <person name="Eloe-Fadrosh E.A."/>
            <person name="Kyrpides N.C."/>
            <person name="Woyke T."/>
        </authorList>
    </citation>
    <scope>NUCLEOTIDE SEQUENCE</scope>
    <source>
        <strain evidence="2">GVMAG-S-1024976-23</strain>
    </source>
</reference>
<feature type="domain" description="DUF5824" evidence="1">
    <location>
        <begin position="14"/>
        <end position="127"/>
    </location>
</feature>
<evidence type="ECO:0000313" key="2">
    <source>
        <dbReference type="EMBL" id="QHS78860.1"/>
    </source>
</evidence>
<protein>
    <recommendedName>
        <fullName evidence="1">DUF5824 domain-containing protein</fullName>
    </recommendedName>
</protein>
<sequence length="168" mass="19449">MVLVKYKNEERNLPDRYLEGLKGKERNAQIKSIFEGKTRPKTSFVSKKSNWTETFNSVYGSEIEKMPNGRTLKNISKVSKIPLKALEKVFKKGMAAYYNGGSRPNQTPESWAYARVYSYIMGGNTRKIDSEITRKHNVKFVHFIKNNKTLKQNKKMGINSKTRKSLNF</sequence>
<organism evidence="2">
    <name type="scientific">viral metagenome</name>
    <dbReference type="NCBI Taxonomy" id="1070528"/>
    <lineage>
        <taxon>unclassified sequences</taxon>
        <taxon>metagenomes</taxon>
        <taxon>organismal metagenomes</taxon>
    </lineage>
</organism>
<name>A0A6C0AHD3_9ZZZZ</name>
<dbReference type="EMBL" id="MN740607">
    <property type="protein sequence ID" value="QHS78860.1"/>
    <property type="molecule type" value="Genomic_DNA"/>
</dbReference>
<proteinExistence type="predicted"/>
<evidence type="ECO:0000259" key="1">
    <source>
        <dbReference type="Pfam" id="PF19141"/>
    </source>
</evidence>
<dbReference type="Pfam" id="PF19141">
    <property type="entry name" value="DUF5824"/>
    <property type="match status" value="1"/>
</dbReference>
<dbReference type="AlphaFoldDB" id="A0A6C0AHD3"/>
<dbReference type="InterPro" id="IPR043862">
    <property type="entry name" value="DUF5824"/>
</dbReference>